<dbReference type="GO" id="GO:0061504">
    <property type="term" value="P:cyclic threonylcarbamoyladenosine biosynthetic process"/>
    <property type="evidence" value="ECO:0007669"/>
    <property type="project" value="TreeGrafter"/>
</dbReference>
<dbReference type="KEGG" id="brb:EH207_12715"/>
<gene>
    <name evidence="3" type="ORF">EH207_12715</name>
</gene>
<protein>
    <submittedName>
        <fullName evidence="3">Thiamine biosynthesis protein ThiF</fullName>
    </submittedName>
</protein>
<dbReference type="InterPro" id="IPR032701">
    <property type="entry name" value="Prok-E2_B_dom"/>
</dbReference>
<dbReference type="InterPro" id="IPR035985">
    <property type="entry name" value="Ubiquitin-activating_enz"/>
</dbReference>
<dbReference type="Pfam" id="PF14461">
    <property type="entry name" value="Prok-E2_B"/>
    <property type="match status" value="1"/>
</dbReference>
<dbReference type="GO" id="GO:0008641">
    <property type="term" value="F:ubiquitin-like modifier activating enzyme activity"/>
    <property type="evidence" value="ECO:0007669"/>
    <property type="project" value="InterPro"/>
</dbReference>
<dbReference type="OrthoDB" id="891532at2"/>
<dbReference type="EMBL" id="CP034035">
    <property type="protein sequence ID" value="QCR09308.1"/>
    <property type="molecule type" value="Genomic_DNA"/>
</dbReference>
<dbReference type="PANTHER" id="PTHR43267">
    <property type="entry name" value="TRNA THREONYLCARBAMOYLADENOSINE DEHYDRATASE"/>
    <property type="match status" value="1"/>
</dbReference>
<sequence>MSDVTIVTEVIEAFKEKGFDFMGKSHDGWFRLCGPLMPPQVTHGYLCEIQLDPSFFDLPRVRILELPPKLPLVVPHLGADGWLCYIAKGTVVLDIFDPVGQSLACLDRAAYVFGQIMKGEMVEDLEEEFYAYWHGPFCLVDLQGKDLGQQQCIVTKCGDSSFWFITDNKERTTNKLKFLHHQVTDKTVLTYRVRTNVRPRPLTTDWPPRTVQDILTWQGVLDSRCRRKIHQRVQEGNIKKANGVLILVESPLMTYGFVVFYKRQESHSHGKRIKLGDRRDLTYGLEVMPVSVVRIDDRYLSERNIPKLQTFAGKNIAIVGCGTIGGYLSEMLVKAGAGTSGGKLTLVDFDCLYPQNIGRHRLGFPDLFSNKAIAMANELKRLSPGSNVRALPVDARQAQLGPLDLLIDASGEESLGHWLCGNYLSSTSMLSVWIEGPGTAVRALLKTNRSGACYRCLWHSNKNGKLRTVVGPLPVLLAGHGCEGLYVPFPASVSVHAASLGAEMALDWVNGIYSPSLRTRLIDANYQLATPDCDPPSDTDCQACSS</sequence>
<dbReference type="SUPFAM" id="SSF69572">
    <property type="entry name" value="Activating enzymes of the ubiquitin-like proteins"/>
    <property type="match status" value="1"/>
</dbReference>
<reference evidence="3 4" key="1">
    <citation type="submission" date="2018-11" db="EMBL/GenBank/DDBJ databases">
        <title>Genome sequences of Brenneria nigrifluens and Brenneria rubrifaciens.</title>
        <authorList>
            <person name="Poret-Peterson A.T."/>
            <person name="McClean A.E."/>
            <person name="Kluepfel D.A."/>
        </authorList>
    </citation>
    <scope>NUCLEOTIDE SEQUENCE [LARGE SCALE GENOMIC DNA]</scope>
    <source>
        <strain evidence="3 4">6D370</strain>
    </source>
</reference>
<feature type="domain" description="Prokaryotic E2 family B" evidence="2">
    <location>
        <begin position="49"/>
        <end position="134"/>
    </location>
</feature>
<name>A0A4P8QQN9_9GAMM</name>
<evidence type="ECO:0000259" key="1">
    <source>
        <dbReference type="Pfam" id="PF00899"/>
    </source>
</evidence>
<accession>A0A4P8QQN9</accession>
<dbReference type="GO" id="GO:0061503">
    <property type="term" value="F:tRNA threonylcarbamoyladenosine dehydratase"/>
    <property type="evidence" value="ECO:0007669"/>
    <property type="project" value="TreeGrafter"/>
</dbReference>
<dbReference type="CDD" id="cd01483">
    <property type="entry name" value="E1_enzyme_family"/>
    <property type="match status" value="1"/>
</dbReference>
<evidence type="ECO:0000313" key="3">
    <source>
        <dbReference type="EMBL" id="QCR09308.1"/>
    </source>
</evidence>
<dbReference type="Pfam" id="PF00899">
    <property type="entry name" value="ThiF"/>
    <property type="match status" value="1"/>
</dbReference>
<dbReference type="AlphaFoldDB" id="A0A4P8QQN9"/>
<proteinExistence type="predicted"/>
<dbReference type="InterPro" id="IPR045886">
    <property type="entry name" value="ThiF/MoeB/HesA"/>
</dbReference>
<dbReference type="Gene3D" id="3.40.50.720">
    <property type="entry name" value="NAD(P)-binding Rossmann-like Domain"/>
    <property type="match status" value="1"/>
</dbReference>
<dbReference type="RefSeq" id="WP_137714315.1">
    <property type="nucleotide sequence ID" value="NZ_CP034035.1"/>
</dbReference>
<keyword evidence="4" id="KW-1185">Reference proteome</keyword>
<feature type="domain" description="THIF-type NAD/FAD binding fold" evidence="1">
    <location>
        <begin position="314"/>
        <end position="478"/>
    </location>
</feature>
<evidence type="ECO:0000259" key="2">
    <source>
        <dbReference type="Pfam" id="PF14461"/>
    </source>
</evidence>
<dbReference type="InterPro" id="IPR000594">
    <property type="entry name" value="ThiF_NAD_FAD-bd"/>
</dbReference>
<organism evidence="3 4">
    <name type="scientific">Brenneria rubrifaciens</name>
    <dbReference type="NCBI Taxonomy" id="55213"/>
    <lineage>
        <taxon>Bacteria</taxon>
        <taxon>Pseudomonadati</taxon>
        <taxon>Pseudomonadota</taxon>
        <taxon>Gammaproteobacteria</taxon>
        <taxon>Enterobacterales</taxon>
        <taxon>Pectobacteriaceae</taxon>
        <taxon>Brenneria</taxon>
    </lineage>
</organism>
<evidence type="ECO:0000313" key="4">
    <source>
        <dbReference type="Proteomes" id="UP000299580"/>
    </source>
</evidence>
<dbReference type="PANTHER" id="PTHR43267:SF1">
    <property type="entry name" value="TRNA THREONYLCARBAMOYLADENOSINE DEHYDRATASE"/>
    <property type="match status" value="1"/>
</dbReference>
<dbReference type="Proteomes" id="UP000299580">
    <property type="component" value="Chromosome"/>
</dbReference>